<dbReference type="InterPro" id="IPR016181">
    <property type="entry name" value="Acyl_CoA_acyltransferase"/>
</dbReference>
<dbReference type="SUPFAM" id="SSF56219">
    <property type="entry name" value="DNase I-like"/>
    <property type="match status" value="1"/>
</dbReference>
<accession>A0A0G0K7V6</accession>
<dbReference type="AlphaFoldDB" id="A0A0G0K7V6"/>
<dbReference type="SUPFAM" id="SSF55729">
    <property type="entry name" value="Acyl-CoA N-acyltransferases (Nat)"/>
    <property type="match status" value="1"/>
</dbReference>
<evidence type="ECO:0000313" key="1">
    <source>
        <dbReference type="EMBL" id="KKQ36676.1"/>
    </source>
</evidence>
<proteinExistence type="predicted"/>
<gene>
    <name evidence="1" type="ORF">US54_C0059G0007</name>
</gene>
<dbReference type="InterPro" id="IPR036691">
    <property type="entry name" value="Endo/exonu/phosph_ase_sf"/>
</dbReference>
<evidence type="ECO:0000313" key="2">
    <source>
        <dbReference type="Proteomes" id="UP000034471"/>
    </source>
</evidence>
<name>A0A0G0K7V6_9BACT</name>
<evidence type="ECO:0008006" key="3">
    <source>
        <dbReference type="Google" id="ProtNLM"/>
    </source>
</evidence>
<sequence>MHANIYGEVEKNLSNHKGYFATHLTGNDLNGTVNFPLESGLAIFIKKDIKVNESKEIFIYRSGTDLLHDDITSIPRNLQYISFSVNSKNYLIGHFHGIWFPKSKEDTEDRIRQSQKIQDFFAKRTEIKILCGDFNHAIQFCRENNFNKIKIETGKAFKQGHLFYKNRGFKIVKEDEEDFYMEKFL</sequence>
<reference evidence="1 2" key="1">
    <citation type="journal article" date="2015" name="Nature">
        <title>rRNA introns, odd ribosomes, and small enigmatic genomes across a large radiation of phyla.</title>
        <authorList>
            <person name="Brown C.T."/>
            <person name="Hug L.A."/>
            <person name="Thomas B.C."/>
            <person name="Sharon I."/>
            <person name="Castelle C.J."/>
            <person name="Singh A."/>
            <person name="Wilkins M.J."/>
            <person name="Williams K.H."/>
            <person name="Banfield J.F."/>
        </authorList>
    </citation>
    <scope>NUCLEOTIDE SEQUENCE [LARGE SCALE GENOMIC DNA]</scope>
</reference>
<dbReference type="STRING" id="1618481.US54_C0059G0007"/>
<organism evidence="1 2">
    <name type="scientific">Candidatus Roizmanbacteria bacterium GW2011_GWA2_37_7</name>
    <dbReference type="NCBI Taxonomy" id="1618481"/>
    <lineage>
        <taxon>Bacteria</taxon>
        <taxon>Candidatus Roizmaniibacteriota</taxon>
    </lineage>
</organism>
<dbReference type="Gene3D" id="3.60.10.10">
    <property type="entry name" value="Endonuclease/exonuclease/phosphatase"/>
    <property type="match status" value="1"/>
</dbReference>
<protein>
    <recommendedName>
        <fullName evidence="3">Endonuclease/exonuclease/phosphatase domain-containing protein</fullName>
    </recommendedName>
</protein>
<dbReference type="Proteomes" id="UP000034471">
    <property type="component" value="Unassembled WGS sequence"/>
</dbReference>
<comment type="caution">
    <text evidence="1">The sequence shown here is derived from an EMBL/GenBank/DDBJ whole genome shotgun (WGS) entry which is preliminary data.</text>
</comment>
<dbReference type="EMBL" id="LBTJ01000059">
    <property type="protein sequence ID" value="KKQ36676.1"/>
    <property type="molecule type" value="Genomic_DNA"/>
</dbReference>